<dbReference type="Proteomes" id="UP000550501">
    <property type="component" value="Unassembled WGS sequence"/>
</dbReference>
<feature type="compositionally biased region" description="Acidic residues" evidence="1">
    <location>
        <begin position="127"/>
        <end position="140"/>
    </location>
</feature>
<feature type="compositionally biased region" description="Acidic residues" evidence="1">
    <location>
        <begin position="47"/>
        <end position="98"/>
    </location>
</feature>
<keyword evidence="3" id="KW-1185">Reference proteome</keyword>
<accession>A0A839Q5N4</accession>
<feature type="region of interest" description="Disordered" evidence="1">
    <location>
        <begin position="11"/>
        <end position="181"/>
    </location>
</feature>
<organism evidence="2 3">
    <name type="scientific">Mycolicibacterium iranicum</name>
    <name type="common">Mycobacterium iranicum</name>
    <dbReference type="NCBI Taxonomy" id="912594"/>
    <lineage>
        <taxon>Bacteria</taxon>
        <taxon>Bacillati</taxon>
        <taxon>Actinomycetota</taxon>
        <taxon>Actinomycetes</taxon>
        <taxon>Mycobacteriales</taxon>
        <taxon>Mycobacteriaceae</taxon>
        <taxon>Mycolicibacterium</taxon>
    </lineage>
</organism>
<proteinExistence type="predicted"/>
<dbReference type="EMBL" id="JACHVU010000004">
    <property type="protein sequence ID" value="MBB2990793.1"/>
    <property type="molecule type" value="Genomic_DNA"/>
</dbReference>
<evidence type="ECO:0000256" key="1">
    <source>
        <dbReference type="SAM" id="MobiDB-lite"/>
    </source>
</evidence>
<reference evidence="2 3" key="1">
    <citation type="submission" date="2020-08" db="EMBL/GenBank/DDBJ databases">
        <title>The Agave Microbiome: Exploring the role of microbial communities in plant adaptations to desert environments.</title>
        <authorList>
            <person name="Partida-Martinez L.P."/>
        </authorList>
    </citation>
    <scope>NUCLEOTIDE SEQUENCE [LARGE SCALE GENOMIC DNA]</scope>
    <source>
        <strain evidence="2 3">AT2.18</strain>
    </source>
</reference>
<evidence type="ECO:0000313" key="2">
    <source>
        <dbReference type="EMBL" id="MBB2990793.1"/>
    </source>
</evidence>
<dbReference type="RefSeq" id="WP_183468051.1">
    <property type="nucleotide sequence ID" value="NZ_JACHVU010000004.1"/>
</dbReference>
<name>A0A839Q5N4_MYCIR</name>
<protein>
    <submittedName>
        <fullName evidence="2">Uncharacterized protein</fullName>
    </submittedName>
</protein>
<comment type="caution">
    <text evidence="2">The sequence shown here is derived from an EMBL/GenBank/DDBJ whole genome shotgun (WGS) entry which is preliminary data.</text>
</comment>
<sequence>MSLGVGLAVANSSAVAYADTDSEASVSDSRADEQNAPDSTTPPPSGSDEDSPAAESDEPTADDTVADDDELDPGSEPDDSDDDTTETSPDDADVPSEDISDKEPQQPPGPEDDPAEPVVTQPRTDEDGPAEDQLIDDLSESTDHTVTGNGEDDENGEAEHAPGVANVDIGSSSTPAPEVSVGDAGAAKTVSFVSALVSSVVSPFADPEAPAPVPWFDALLAWVRRQITHTFANKTPVYGPITIEQILTGQLFIDLNATDPNGDPLTYDIIQPTHGLVVRDPITGRFVYTPTAIVAGDPLTDSFQIVIRDDSEHLTGALGSIQKLFHGIARLFGLAEKDNVTVTVPVTVTPVVQLPPGVVTVGLPIFTLGGAPVKILTSATITDLDSDRISKAVIKIATSSQDGDVLQYTPPQGSPITVTWDALSKTLTLSGLATPDEYEQALLAISFTATKGGLPRGLTISVTDDDGVQSLVPGAAIVSVIGLPPAIVTIGAPLFKLGGSPVKVVSSVTITDVDSEKLSSATLTIGALSFKAGDVLAYSMIDGNPIQGVWDAATRTLTLSGLASVEQYEQAIKAVTFSTTEGGLSRGVSISVTDDAQVQSLVPGAAIVSVIGLPPAIVTIGAPLFKLGGSPVKVVSSVTITDVDSEKLSSATLTIGALGFKAGDVLAYSMIDGNPIQGVWDAATRTLTLSGLASVEQYEQAIKAVTFSTTEGGLSRGVSISVTDDAQVQALVPGAAIVSVIGLPPAIVTIGAPTYTIGTAPVKLLSSVSISDLDSDRMSKATVTITTFGQAGDLLAYIAPPGNPVSASWDGAIRTLTLFGSATTEQYEEALQAVTFSATGGALLVRGISVRIIDDTGVESLLPGAATAGVRYSLPPSVITLGTPTHTIGTVPVKLLSSVTITDADSDGFSSARVSIEAFGQAGDVLGYVRPIGSPITASWDAGTKTLTLVGAGTKAEYEEALKAVTFSATGGVLLVRGIAISVSDDTGVSSSGLLNGAATANVRNPLPPLVVTAGWPSHTRNGAATTALGSASITDADSDYMTGATVRVTNGAGGDLLSFSPIVGIPLTANYSAATYTLTFTGNATRAQYVAALEAVKFSATSNGFGAVRNLTWTVTDDAGQTGSGASLLSVLW</sequence>
<gene>
    <name evidence="2" type="ORF">FHR72_002266</name>
</gene>
<dbReference type="AlphaFoldDB" id="A0A839Q5N4"/>
<evidence type="ECO:0000313" key="3">
    <source>
        <dbReference type="Proteomes" id="UP000550501"/>
    </source>
</evidence>